<evidence type="ECO:0000256" key="1">
    <source>
        <dbReference type="SAM" id="MobiDB-lite"/>
    </source>
</evidence>
<feature type="compositionally biased region" description="Polar residues" evidence="1">
    <location>
        <begin position="81"/>
        <end position="98"/>
    </location>
</feature>
<feature type="region of interest" description="Disordered" evidence="1">
    <location>
        <begin position="31"/>
        <end position="98"/>
    </location>
</feature>
<evidence type="ECO:0000313" key="3">
    <source>
        <dbReference type="Proteomes" id="UP000184391"/>
    </source>
</evidence>
<organism evidence="2 3">
    <name type="scientific">Erythrobacter sanguineus</name>
    <dbReference type="NCBI Taxonomy" id="198312"/>
    <lineage>
        <taxon>Bacteria</taxon>
        <taxon>Pseudomonadati</taxon>
        <taxon>Pseudomonadota</taxon>
        <taxon>Alphaproteobacteria</taxon>
        <taxon>Sphingomonadales</taxon>
        <taxon>Erythrobacteraceae</taxon>
        <taxon>Erythrobacter/Porphyrobacter group</taxon>
        <taxon>Erythrobacter</taxon>
    </lineage>
</organism>
<protein>
    <submittedName>
        <fullName evidence="2">Uncharacterized protein</fullName>
    </submittedName>
</protein>
<dbReference type="STRING" id="198312.SAMN02745193_02302"/>
<keyword evidence="3" id="KW-1185">Reference proteome</keyword>
<name>A0A1M7SSP1_9SPHN</name>
<dbReference type="Proteomes" id="UP000184391">
    <property type="component" value="Unassembled WGS sequence"/>
</dbReference>
<accession>A0A1M7SSP1</accession>
<dbReference type="AlphaFoldDB" id="A0A1M7SSP1"/>
<dbReference type="EMBL" id="FRDF01000013">
    <property type="protein sequence ID" value="SHN61583.1"/>
    <property type="molecule type" value="Genomic_DNA"/>
</dbReference>
<evidence type="ECO:0000313" key="2">
    <source>
        <dbReference type="EMBL" id="SHN61583.1"/>
    </source>
</evidence>
<proteinExistence type="predicted"/>
<gene>
    <name evidence="2" type="ORF">SAMN02745193_02302</name>
</gene>
<sequence>MDCAEVVVCAPAPAGTSSALLLRSAPGTFRASEAERPQAGHPTFGRMSEDFAARMGCGTQGISQITRSPGMIPNSFARPARSSSTAVANPTERTGASE</sequence>
<reference evidence="3" key="1">
    <citation type="submission" date="2016-12" db="EMBL/GenBank/DDBJ databases">
        <authorList>
            <person name="Varghese N."/>
            <person name="Submissions S."/>
        </authorList>
    </citation>
    <scope>NUCLEOTIDE SEQUENCE [LARGE SCALE GENOMIC DNA]</scope>
    <source>
        <strain evidence="3">DSM 11032</strain>
    </source>
</reference>